<evidence type="ECO:0000313" key="1">
    <source>
        <dbReference type="EMBL" id="EGL84803.1"/>
    </source>
</evidence>
<dbReference type="AlphaFoldDB" id="F5W1Y9"/>
<evidence type="ECO:0008006" key="3">
    <source>
        <dbReference type="Google" id="ProtNLM"/>
    </source>
</evidence>
<evidence type="ECO:0000313" key="2">
    <source>
        <dbReference type="Proteomes" id="UP000010138"/>
    </source>
</evidence>
<dbReference type="eggNOG" id="ENOG50304F7">
    <property type="taxonomic scope" value="Bacteria"/>
</dbReference>
<sequence length="104" mass="11985">MKTRNRKGGYSTITANEYIDNKQGIYCLSTELEPQQLFEDGKPTGEIIAYKATFIQKGLEPFQVKFEDKIKLPDFMSLIQFDNLQACEVGYNVYFKADNVKEVK</sequence>
<reference evidence="1 2" key="1">
    <citation type="submission" date="2011-04" db="EMBL/GenBank/DDBJ databases">
        <authorList>
            <person name="Durkin A.S."/>
            <person name="Radune D."/>
            <person name="Hostetler J."/>
            <person name="Torralba M."/>
            <person name="Gillis M."/>
            <person name="Methe B."/>
            <person name="Sutton G."/>
            <person name="Nelson K.E."/>
        </authorList>
    </citation>
    <scope>NUCLEOTIDE SEQUENCE [LARGE SCALE GENOMIC DNA]</scope>
    <source>
        <strain evidence="1 2">SK1076</strain>
    </source>
</reference>
<protein>
    <recommendedName>
        <fullName evidence="3">SuB0782 undefined product 764400:764714 forward MW:11955</fullName>
    </recommendedName>
</protein>
<dbReference type="OrthoDB" id="2167828at2"/>
<accession>F5W1Y9</accession>
<organism evidence="1 2">
    <name type="scientific">Streptococcus infantis SK1076</name>
    <dbReference type="NCBI Taxonomy" id="1005705"/>
    <lineage>
        <taxon>Bacteria</taxon>
        <taxon>Bacillati</taxon>
        <taxon>Bacillota</taxon>
        <taxon>Bacilli</taxon>
        <taxon>Lactobacillales</taxon>
        <taxon>Streptococcaceae</taxon>
        <taxon>Streptococcus</taxon>
    </lineage>
</organism>
<name>F5W1Y9_9STRE</name>
<dbReference type="Proteomes" id="UP000010138">
    <property type="component" value="Unassembled WGS sequence"/>
</dbReference>
<proteinExistence type="predicted"/>
<comment type="caution">
    <text evidence="1">The sequence shown here is derived from an EMBL/GenBank/DDBJ whole genome shotgun (WGS) entry which is preliminary data.</text>
</comment>
<dbReference type="EMBL" id="AFNN01000025">
    <property type="protein sequence ID" value="EGL84803.1"/>
    <property type="molecule type" value="Genomic_DNA"/>
</dbReference>
<gene>
    <name evidence="1" type="ORF">HMPREF9967_0073</name>
</gene>
<dbReference type="RefSeq" id="WP_006151103.1">
    <property type="nucleotide sequence ID" value="NZ_AFNN01000025.1"/>
</dbReference>